<dbReference type="SUPFAM" id="SSF53850">
    <property type="entry name" value="Periplasmic binding protein-like II"/>
    <property type="match status" value="1"/>
</dbReference>
<accession>A0ABR6CH38</accession>
<dbReference type="PANTHER" id="PTHR30222">
    <property type="entry name" value="SPERMIDINE/PUTRESCINE-BINDING PERIPLASMIC PROTEIN"/>
    <property type="match status" value="1"/>
</dbReference>
<evidence type="ECO:0000256" key="2">
    <source>
        <dbReference type="ARBA" id="ARBA00022764"/>
    </source>
</evidence>
<dbReference type="Proteomes" id="UP000587524">
    <property type="component" value="Unassembled WGS sequence"/>
</dbReference>
<evidence type="ECO:0000313" key="4">
    <source>
        <dbReference type="EMBL" id="MBA9024320.1"/>
    </source>
</evidence>
<evidence type="ECO:0000313" key="5">
    <source>
        <dbReference type="Proteomes" id="UP000587524"/>
    </source>
</evidence>
<name>A0ABR6CH38_9HYPH</name>
<evidence type="ECO:0000256" key="1">
    <source>
        <dbReference type="ARBA" id="ARBA00022729"/>
    </source>
</evidence>
<feature type="signal peptide" evidence="3">
    <location>
        <begin position="1"/>
        <end position="23"/>
    </location>
</feature>
<gene>
    <name evidence="4" type="ORF">HNQ97_006359</name>
</gene>
<dbReference type="Gene3D" id="3.40.190.10">
    <property type="entry name" value="Periplasmic binding protein-like II"/>
    <property type="match status" value="2"/>
</dbReference>
<dbReference type="RefSeq" id="WP_182576084.1">
    <property type="nucleotide sequence ID" value="NZ_JACJHY010000055.1"/>
</dbReference>
<evidence type="ECO:0000256" key="3">
    <source>
        <dbReference type="SAM" id="SignalP"/>
    </source>
</evidence>
<feature type="chain" id="PRO_5045950156" evidence="3">
    <location>
        <begin position="24"/>
        <end position="351"/>
    </location>
</feature>
<proteinExistence type="predicted"/>
<organism evidence="4 5">
    <name type="scientific">Aminobacter ciceronei</name>
    <dbReference type="NCBI Taxonomy" id="150723"/>
    <lineage>
        <taxon>Bacteria</taxon>
        <taxon>Pseudomonadati</taxon>
        <taxon>Pseudomonadota</taxon>
        <taxon>Alphaproteobacteria</taxon>
        <taxon>Hyphomicrobiales</taxon>
        <taxon>Phyllobacteriaceae</taxon>
        <taxon>Aminobacter</taxon>
    </lineage>
</organism>
<sequence length="351" mass="38299">MTNLTKSLIGILAVSALSLSAMAAKAQDSITIAEWGGASQAADRAAFFEPFTKATGIAVVDDVWQGDMATIATQVSTNSYKWSLVRGESALIKRGCDDGILERLDPALVGTADQYLPGGWNECAVAYSTFSTNIAYNADKLKGGAKPESIADFFDLGKFPGKRAVRRHQTYFLELALLADGVKPADLYKVLRTPEGLDRVFKKWDSIKDQIVWWESGSQPAQLLADGEVVMSTAWGNRIVAAQKEGKNLQIVWDGAGLDYDWFMMPKGSPDKEKSTKFLEYILKPENAAKISSVAPFGPVLKKAIPLLKSDDIADLPTNPANAKNAFAFDANYYTENDAELAIRLANWLQK</sequence>
<dbReference type="Pfam" id="PF13416">
    <property type="entry name" value="SBP_bac_8"/>
    <property type="match status" value="1"/>
</dbReference>
<reference evidence="4 5" key="1">
    <citation type="submission" date="2020-08" db="EMBL/GenBank/DDBJ databases">
        <title>Genomic Encyclopedia of Type Strains, Phase IV (KMG-IV): sequencing the most valuable type-strain genomes for metagenomic binning, comparative biology and taxonomic classification.</title>
        <authorList>
            <person name="Goeker M."/>
        </authorList>
    </citation>
    <scope>NUCLEOTIDE SEQUENCE [LARGE SCALE GENOMIC DNA]</scope>
    <source>
        <strain evidence="4 5">DSM 17455</strain>
    </source>
</reference>
<comment type="caution">
    <text evidence="4">The sequence shown here is derived from an EMBL/GenBank/DDBJ whole genome shotgun (WGS) entry which is preliminary data.</text>
</comment>
<protein>
    <submittedName>
        <fullName evidence="4">Spermidine/putrescine transport system substrate-binding protein</fullName>
    </submittedName>
</protein>
<keyword evidence="1 3" id="KW-0732">Signal</keyword>
<dbReference type="CDD" id="cd13589">
    <property type="entry name" value="PBP2_polyamine_RpCGA009"/>
    <property type="match status" value="1"/>
</dbReference>
<dbReference type="InterPro" id="IPR006059">
    <property type="entry name" value="SBP"/>
</dbReference>
<dbReference type="EMBL" id="JACJHZ010000055">
    <property type="protein sequence ID" value="MBA9024320.1"/>
    <property type="molecule type" value="Genomic_DNA"/>
</dbReference>
<dbReference type="PANTHER" id="PTHR30222:SF2">
    <property type="entry name" value="ABC TRANSPORTER SUBSTRATE-BINDING PROTEIN"/>
    <property type="match status" value="1"/>
</dbReference>
<keyword evidence="2" id="KW-0574">Periplasm</keyword>
<keyword evidence="5" id="KW-1185">Reference proteome</keyword>